<accession>A0A480AAA3</accession>
<dbReference type="GO" id="GO:0032259">
    <property type="term" value="P:methylation"/>
    <property type="evidence" value="ECO:0007669"/>
    <property type="project" value="UniProtKB-KW"/>
</dbReference>
<feature type="domain" description="O-methyltransferase C-terminal" evidence="5">
    <location>
        <begin position="112"/>
        <end position="319"/>
    </location>
</feature>
<dbReference type="InterPro" id="IPR012967">
    <property type="entry name" value="COMT_dimerisation"/>
</dbReference>
<evidence type="ECO:0000256" key="4">
    <source>
        <dbReference type="PIRSR" id="PIRSR005739-1"/>
    </source>
</evidence>
<dbReference type="PANTHER" id="PTHR43712:SF2">
    <property type="entry name" value="O-METHYLTRANSFERASE CICE"/>
    <property type="match status" value="1"/>
</dbReference>
<evidence type="ECO:0000256" key="3">
    <source>
        <dbReference type="ARBA" id="ARBA00022691"/>
    </source>
</evidence>
<dbReference type="SUPFAM" id="SSF46785">
    <property type="entry name" value="Winged helix' DNA-binding domain"/>
    <property type="match status" value="1"/>
</dbReference>
<feature type="domain" description="O-methyltransferase dimerisation" evidence="6">
    <location>
        <begin position="14"/>
        <end position="89"/>
    </location>
</feature>
<name>A0A480AAA3_9CYAN</name>
<dbReference type="InterPro" id="IPR029063">
    <property type="entry name" value="SAM-dependent_MTases_sf"/>
</dbReference>
<dbReference type="EMBL" id="BJCE01000208">
    <property type="protein sequence ID" value="GCL39094.1"/>
    <property type="molecule type" value="Genomic_DNA"/>
</dbReference>
<keyword evidence="3" id="KW-0949">S-adenosyl-L-methionine</keyword>
<dbReference type="PROSITE" id="PS51683">
    <property type="entry name" value="SAM_OMT_II"/>
    <property type="match status" value="1"/>
</dbReference>
<evidence type="ECO:0000313" key="7">
    <source>
        <dbReference type="EMBL" id="GCL39094.1"/>
    </source>
</evidence>
<dbReference type="Gene3D" id="3.40.50.150">
    <property type="entry name" value="Vaccinia Virus protein VP39"/>
    <property type="match status" value="1"/>
</dbReference>
<dbReference type="InterPro" id="IPR036388">
    <property type="entry name" value="WH-like_DNA-bd_sf"/>
</dbReference>
<sequence length="338" mass="37790">MNQTQLSLHTQLTQMISGYWVAQAISTAAKLGIADILQQGEQSCQELAESTDSDPSALYRLMRTLASIGIFQETDNQNFILTPLAEHLCSDHPQSVKATAIMLGDAPHYQPWGKMFYSVKTGKPAFDHHFGMGVFEYFKSHPQDAEIFEESMNCFSLVEEKAILDVYDFSPFKTLVDVGGGYGEMLSNFLQQYPHLQGILFDEEYVISHCQPTLEKHDIVSRCQTVSGSFFEAVPSGGDAYLLKHIVHDWDDERAIKILQNCRNAMDEHSKILVLEMIIEPGNIPGAAKMLDLNMLVMCPGGKERTAAEFHELFTKAGLKLTQIIRTADDICIIEGCK</sequence>
<keyword evidence="1 7" id="KW-0489">Methyltransferase</keyword>
<dbReference type="SUPFAM" id="SSF53335">
    <property type="entry name" value="S-adenosyl-L-methionine-dependent methyltransferases"/>
    <property type="match status" value="1"/>
</dbReference>
<evidence type="ECO:0000259" key="6">
    <source>
        <dbReference type="Pfam" id="PF08100"/>
    </source>
</evidence>
<dbReference type="AlphaFoldDB" id="A0A480AAA3"/>
<evidence type="ECO:0000256" key="2">
    <source>
        <dbReference type="ARBA" id="ARBA00022679"/>
    </source>
</evidence>
<dbReference type="Gene3D" id="1.10.287.1350">
    <property type="match status" value="1"/>
</dbReference>
<keyword evidence="2 7" id="KW-0808">Transferase</keyword>
<proteinExistence type="predicted"/>
<dbReference type="RefSeq" id="WP_137668790.1">
    <property type="nucleotide sequence ID" value="NZ_BJCE01000208.1"/>
</dbReference>
<dbReference type="GO" id="GO:0008171">
    <property type="term" value="F:O-methyltransferase activity"/>
    <property type="evidence" value="ECO:0007669"/>
    <property type="project" value="InterPro"/>
</dbReference>
<comment type="caution">
    <text evidence="7">The sequence shown here is derived from an EMBL/GenBank/DDBJ whole genome shotgun (WGS) entry which is preliminary data.</text>
</comment>
<protein>
    <submittedName>
        <fullName evidence="7">O-demethylpuromycin-O-methyltransferase</fullName>
    </submittedName>
</protein>
<dbReference type="PANTHER" id="PTHR43712">
    <property type="entry name" value="PUTATIVE (AFU_ORTHOLOGUE AFUA_4G14580)-RELATED"/>
    <property type="match status" value="1"/>
</dbReference>
<dbReference type="InterPro" id="IPR001077">
    <property type="entry name" value="COMT_C"/>
</dbReference>
<feature type="active site" description="Proton acceptor" evidence="4">
    <location>
        <position position="248"/>
    </location>
</feature>
<dbReference type="Gene3D" id="1.10.10.10">
    <property type="entry name" value="Winged helix-like DNA-binding domain superfamily/Winged helix DNA-binding domain"/>
    <property type="match status" value="1"/>
</dbReference>
<evidence type="ECO:0000313" key="8">
    <source>
        <dbReference type="Proteomes" id="UP000300142"/>
    </source>
</evidence>
<dbReference type="InterPro" id="IPR036390">
    <property type="entry name" value="WH_DNA-bd_sf"/>
</dbReference>
<organism evidence="7 8">
    <name type="scientific">Sphaerospermopsis reniformis</name>
    <dbReference type="NCBI Taxonomy" id="531300"/>
    <lineage>
        <taxon>Bacteria</taxon>
        <taxon>Bacillati</taxon>
        <taxon>Cyanobacteriota</taxon>
        <taxon>Cyanophyceae</taxon>
        <taxon>Nostocales</taxon>
        <taxon>Aphanizomenonaceae</taxon>
        <taxon>Sphaerospermopsis</taxon>
    </lineage>
</organism>
<dbReference type="GO" id="GO:0046983">
    <property type="term" value="F:protein dimerization activity"/>
    <property type="evidence" value="ECO:0007669"/>
    <property type="project" value="InterPro"/>
</dbReference>
<keyword evidence="8" id="KW-1185">Reference proteome</keyword>
<dbReference type="PIRSF" id="PIRSF005739">
    <property type="entry name" value="O-mtase"/>
    <property type="match status" value="1"/>
</dbReference>
<evidence type="ECO:0000259" key="5">
    <source>
        <dbReference type="Pfam" id="PF00891"/>
    </source>
</evidence>
<gene>
    <name evidence="7" type="ORF">SR1949_42160</name>
</gene>
<dbReference type="InterPro" id="IPR016461">
    <property type="entry name" value="COMT-like"/>
</dbReference>
<evidence type="ECO:0000256" key="1">
    <source>
        <dbReference type="ARBA" id="ARBA00022603"/>
    </source>
</evidence>
<reference evidence="8" key="1">
    <citation type="submission" date="2019-02" db="EMBL/GenBank/DDBJ databases">
        <title>Draft genome sequence of Sphaerospermopsis reniformis NIES-1949.</title>
        <authorList>
            <person name="Yamaguchi H."/>
            <person name="Suzuki S."/>
            <person name="Kawachi M."/>
        </authorList>
    </citation>
    <scope>NUCLEOTIDE SEQUENCE [LARGE SCALE GENOMIC DNA]</scope>
    <source>
        <strain evidence="8">NIES-1949</strain>
    </source>
</reference>
<dbReference type="Proteomes" id="UP000300142">
    <property type="component" value="Unassembled WGS sequence"/>
</dbReference>
<dbReference type="Pfam" id="PF00891">
    <property type="entry name" value="Methyltransf_2"/>
    <property type="match status" value="1"/>
</dbReference>
<dbReference type="Pfam" id="PF08100">
    <property type="entry name" value="Dimerisation"/>
    <property type="match status" value="1"/>
</dbReference>